<evidence type="ECO:0000256" key="11">
    <source>
        <dbReference type="ARBA" id="ARBA00046750"/>
    </source>
</evidence>
<keyword evidence="8 12" id="KW-0256">Endoplasmic reticulum</keyword>
<feature type="domain" description="Ribophorin II third" evidence="14">
    <location>
        <begin position="386"/>
        <end position="510"/>
    </location>
</feature>
<feature type="domain" description="Ribophorin II C-terminal" evidence="16">
    <location>
        <begin position="538"/>
        <end position="634"/>
    </location>
</feature>
<keyword evidence="9 12" id="KW-1133">Transmembrane helix</keyword>
<evidence type="ECO:0000259" key="16">
    <source>
        <dbReference type="Pfam" id="PF25147"/>
    </source>
</evidence>
<dbReference type="InterPro" id="IPR055373">
    <property type="entry name" value="Ribophorin_II_N"/>
</dbReference>
<gene>
    <name evidence="17" type="ORF">OXX778_LOCUS13843</name>
</gene>
<dbReference type="AlphaFoldDB" id="A0A814D3W2"/>
<evidence type="ECO:0000256" key="9">
    <source>
        <dbReference type="ARBA" id="ARBA00022989"/>
    </source>
</evidence>
<evidence type="ECO:0000256" key="7">
    <source>
        <dbReference type="ARBA" id="ARBA00022729"/>
    </source>
</evidence>
<evidence type="ECO:0000259" key="14">
    <source>
        <dbReference type="Pfam" id="PF23860"/>
    </source>
</evidence>
<protein>
    <recommendedName>
        <fullName evidence="5 12">Dolichyl-diphosphooligosaccharide--protein glycosyltransferase subunit 2</fullName>
    </recommendedName>
    <alternativeName>
        <fullName evidence="12">Ribophorin-2</fullName>
    </alternativeName>
</protein>
<comment type="subcellular location">
    <subcellularLocation>
        <location evidence="2 12">Endoplasmic reticulum membrane</location>
        <topology evidence="2 12">Multi-pass membrane protein</topology>
    </subcellularLocation>
</comment>
<evidence type="ECO:0000259" key="13">
    <source>
        <dbReference type="Pfam" id="PF05817"/>
    </source>
</evidence>
<evidence type="ECO:0000313" key="18">
    <source>
        <dbReference type="Proteomes" id="UP000663879"/>
    </source>
</evidence>
<evidence type="ECO:0000256" key="4">
    <source>
        <dbReference type="ARBA" id="ARBA00009038"/>
    </source>
</evidence>
<comment type="function">
    <text evidence="1 12">Subunit of the oligosaccharyl transferase (OST) complex that catalyzes the initial transfer of a defined glycan (Glc(3)Man(9)GlcNAc(2) in eukaryotes) from the lipid carrier dolichol-pyrophosphate to an asparagine residue within an Asn-X-Ser/Thr consensus motif in nascent polypeptide chains, the first step in protein N-glycosylation. N-glycosylation occurs cotranslationally and the complex associates with the Sec61 complex at the channel-forming translocon complex that mediates protein translocation across the endoplasmic reticulum (ER). All subunits are required for a maximal enzyme activity.</text>
</comment>
<comment type="similarity">
    <text evidence="4 12">Belongs to the SWP1 family.</text>
</comment>
<keyword evidence="18" id="KW-1185">Reference proteome</keyword>
<feature type="chain" id="PRO_5033108624" description="Dolichyl-diphosphooligosaccharide--protein glycosyltransferase subunit 2" evidence="12">
    <location>
        <begin position="22"/>
        <end position="641"/>
    </location>
</feature>
<name>A0A814D3W2_9BILA</name>
<proteinExistence type="inferred from homology"/>
<dbReference type="PANTHER" id="PTHR12640:SF0">
    <property type="entry name" value="DOLICHYL-DIPHOSPHOOLIGOSACCHARIDE--PROTEIN GLYCOSYLTRANSFERASE SUBUNIT 2"/>
    <property type="match status" value="1"/>
</dbReference>
<dbReference type="InterPro" id="IPR056790">
    <property type="entry name" value="Ribophorin_II_C"/>
</dbReference>
<dbReference type="Pfam" id="PF05817">
    <property type="entry name" value="Ribophorin_II"/>
    <property type="match status" value="1"/>
</dbReference>
<dbReference type="EMBL" id="CAJNOC010002742">
    <property type="protein sequence ID" value="CAF0949106.1"/>
    <property type="molecule type" value="Genomic_DNA"/>
</dbReference>
<feature type="signal peptide" evidence="12">
    <location>
        <begin position="1"/>
        <end position="21"/>
    </location>
</feature>
<evidence type="ECO:0000313" key="17">
    <source>
        <dbReference type="EMBL" id="CAF0949106.1"/>
    </source>
</evidence>
<keyword evidence="6 12" id="KW-0812">Transmembrane</keyword>
<evidence type="ECO:0000256" key="1">
    <source>
        <dbReference type="ARBA" id="ARBA00002791"/>
    </source>
</evidence>
<comment type="pathway">
    <text evidence="3 12">Protein modification; protein glycosylation.</text>
</comment>
<feature type="transmembrane region" description="Helical" evidence="12">
    <location>
        <begin position="611"/>
        <end position="629"/>
    </location>
</feature>
<dbReference type="GO" id="GO:0008250">
    <property type="term" value="C:oligosaccharyltransferase complex"/>
    <property type="evidence" value="ECO:0007669"/>
    <property type="project" value="UniProtKB-UniRule"/>
</dbReference>
<keyword evidence="7 12" id="KW-0732">Signal</keyword>
<feature type="domain" description="Ribophorin II N-terminal" evidence="13">
    <location>
        <begin position="32"/>
        <end position="261"/>
    </location>
</feature>
<reference evidence="17" key="1">
    <citation type="submission" date="2021-02" db="EMBL/GenBank/DDBJ databases">
        <authorList>
            <person name="Nowell W R."/>
        </authorList>
    </citation>
    <scope>NUCLEOTIDE SEQUENCE</scope>
    <source>
        <strain evidence="17">Ploen Becks lab</strain>
    </source>
</reference>
<evidence type="ECO:0000256" key="10">
    <source>
        <dbReference type="ARBA" id="ARBA00023136"/>
    </source>
</evidence>
<evidence type="ECO:0000259" key="15">
    <source>
        <dbReference type="Pfam" id="PF23861"/>
    </source>
</evidence>
<dbReference type="GO" id="GO:0006487">
    <property type="term" value="P:protein N-linked glycosylation"/>
    <property type="evidence" value="ECO:0007669"/>
    <property type="project" value="UniProtKB-UniRule"/>
</dbReference>
<dbReference type="PANTHER" id="PTHR12640">
    <property type="entry name" value="RIBOPHORIN II"/>
    <property type="match status" value="1"/>
</dbReference>
<comment type="caution">
    <text evidence="17">The sequence shown here is derived from an EMBL/GenBank/DDBJ whole genome shotgun (WGS) entry which is preliminary data.</text>
</comment>
<dbReference type="Pfam" id="PF23860">
    <property type="entry name" value="Ribophorin_II_3rd"/>
    <property type="match status" value="1"/>
</dbReference>
<dbReference type="UniPathway" id="UPA00378"/>
<evidence type="ECO:0000256" key="8">
    <source>
        <dbReference type="ARBA" id="ARBA00022824"/>
    </source>
</evidence>
<evidence type="ECO:0000256" key="3">
    <source>
        <dbReference type="ARBA" id="ARBA00004922"/>
    </source>
</evidence>
<evidence type="ECO:0000256" key="6">
    <source>
        <dbReference type="ARBA" id="ARBA00022692"/>
    </source>
</evidence>
<feature type="transmembrane region" description="Helical" evidence="12">
    <location>
        <begin position="547"/>
        <end position="571"/>
    </location>
</feature>
<feature type="domain" description="Ribophorin II second" evidence="15">
    <location>
        <begin position="271"/>
        <end position="367"/>
    </location>
</feature>
<keyword evidence="10 12" id="KW-0472">Membrane</keyword>
<feature type="transmembrane region" description="Helical" evidence="12">
    <location>
        <begin position="578"/>
        <end position="599"/>
    </location>
</feature>
<dbReference type="OrthoDB" id="432292at2759"/>
<dbReference type="Pfam" id="PF23861">
    <property type="entry name" value="Ribophorin_II_2nd"/>
    <property type="match status" value="1"/>
</dbReference>
<dbReference type="InterPro" id="IPR008814">
    <property type="entry name" value="Swp1"/>
</dbReference>
<evidence type="ECO:0000256" key="12">
    <source>
        <dbReference type="RuleBase" id="RU366029"/>
    </source>
</evidence>
<evidence type="ECO:0000256" key="2">
    <source>
        <dbReference type="ARBA" id="ARBA00004477"/>
    </source>
</evidence>
<dbReference type="Proteomes" id="UP000663879">
    <property type="component" value="Unassembled WGS sequence"/>
</dbReference>
<sequence>MTSKSLFCFGVLLASVAFVLSATNSNYPTINLANLRRVFDAAKPYSDLSNAFYSVKGLTLLGEKFQQQQHAEICNLAKLKLDKNSIESVFFALSLARSVPNCDIPSADYQQTLTKAASSQNVADLYYYTQLAELLKTPIDSVKVSKSLLEGLKADSSVLNQGYSLHIASLLSEGQKTFYDNIEDLLEQADEVDKKFLQYEGGVGTTSLVLEGVFELSAKLKKFPAKFDQAKLTKFVNYLTSKRSPTNPKSAYFLLKAALKLSDNQFHIPLVLNRLSSVSVSSQQPNLLISVTNIVGASVRQAQFNVEAESAKSAKSTLLSAKKPFTQKSSDGTTYELKLVEQQPTADFYTVLVSVTPKAPANNDKRFYLVDNKVLVKVSTVASVSDVQIGTGDRDQGLPKLKSVQENQKLKEKLEADQQSKLYVRFSVKDKLKGANLEVHQAFLRFSEAKSGREIIFLAQFSNNQYSADVDLATNAKSFRRLSGVYSVELVVADALLQNPISWTLADVNLHFNEEPSSDASQDRAALFSKKPEIQHLFRPAEKTPPAAVSTVFTALTLAPLALLIILWLSIGVNFSKFSFSLSGIVFHVALAGIFGLFYCYWVKLNMFQTIKYLALLGAVAFFAGNKLLRSLATDSKEKKQ</sequence>
<organism evidence="17 18">
    <name type="scientific">Brachionus calyciflorus</name>
    <dbReference type="NCBI Taxonomy" id="104777"/>
    <lineage>
        <taxon>Eukaryota</taxon>
        <taxon>Metazoa</taxon>
        <taxon>Spiralia</taxon>
        <taxon>Gnathifera</taxon>
        <taxon>Rotifera</taxon>
        <taxon>Eurotatoria</taxon>
        <taxon>Monogononta</taxon>
        <taxon>Pseudotrocha</taxon>
        <taxon>Ploima</taxon>
        <taxon>Brachionidae</taxon>
        <taxon>Brachionus</taxon>
    </lineage>
</organism>
<dbReference type="InterPro" id="IPR055374">
    <property type="entry name" value="Ribophorin_II_3rd"/>
</dbReference>
<accession>A0A814D3W2</accession>
<evidence type="ECO:0000256" key="5">
    <source>
        <dbReference type="ARBA" id="ARBA00017612"/>
    </source>
</evidence>
<dbReference type="Pfam" id="PF25147">
    <property type="entry name" value="Ribophorin_II_C"/>
    <property type="match status" value="1"/>
</dbReference>
<dbReference type="InterPro" id="IPR055375">
    <property type="entry name" value="Ribophorin_II_2nd"/>
</dbReference>
<comment type="subunit">
    <text evidence="11">Component of the oligosaccharyltransferase (OST) complex. OST exists in two different complex forms which contain common core subunits RPN1, RPN2, OST48, OST4, DAD1 and TMEM258, either STT3A or STT3B as catalytic subunits, and form-specific accessory subunits. STT3A complex assembly occurs through the formation of 3 subcomplexes. Subcomplex 1 contains RPN1 and TMEM258, subcomplex 2 contains the STT3A-specific subunits STT3A, DC2/OSTC, and KCP2 as well as the core subunit OST4, and subcomplex 3 contains RPN2, DAD1, and OST48. The STT3A complex can form stable complexes with the Sec61 complex or with both the Sec61 and TRAP complexes. Interacts with DDI2. Interacts with TMEM35A/NACHO.</text>
</comment>